<dbReference type="InterPro" id="IPR002347">
    <property type="entry name" value="SDR_fam"/>
</dbReference>
<evidence type="ECO:0000256" key="2">
    <source>
        <dbReference type="ARBA" id="ARBA00022857"/>
    </source>
</evidence>
<dbReference type="GO" id="GO:0016020">
    <property type="term" value="C:membrane"/>
    <property type="evidence" value="ECO:0007669"/>
    <property type="project" value="TreeGrafter"/>
</dbReference>
<dbReference type="EMBL" id="FNQY01000009">
    <property type="protein sequence ID" value="SEA15443.1"/>
    <property type="molecule type" value="Genomic_DNA"/>
</dbReference>
<evidence type="ECO:0000313" key="6">
    <source>
        <dbReference type="Proteomes" id="UP000199041"/>
    </source>
</evidence>
<name>A0A1H3YV54_9BACT</name>
<keyword evidence="3" id="KW-0560">Oxidoreductase</keyword>
<dbReference type="PANTHER" id="PTHR43490">
    <property type="entry name" value="(+)-NEOMENTHOL DEHYDROGENASE"/>
    <property type="match status" value="1"/>
</dbReference>
<evidence type="ECO:0000256" key="1">
    <source>
        <dbReference type="ARBA" id="ARBA00006484"/>
    </source>
</evidence>
<accession>A0A1H3YV54</accession>
<evidence type="ECO:0000256" key="3">
    <source>
        <dbReference type="ARBA" id="ARBA00023002"/>
    </source>
</evidence>
<dbReference type="CDD" id="cd05324">
    <property type="entry name" value="carb_red_PTCR-like_SDR_c"/>
    <property type="match status" value="1"/>
</dbReference>
<sequence length="245" mass="26799">MKTALITGANKGIGFETAKQLLQAGYYVFLGSRNEHLGSQAVEKLKRLGLDQVEMILIDVTSEASVKAARQKLGEKTASLDALINNSGISGGMPQSALQAGIEQFKAAYEVNVYGVVRVTQAFFDLLQKSQQPRIVNVSSSQGSLTLHSDPNYKYYDFKGSIYLSSKAALNMYTINLAYELRETPFKVNAVSPGFTKTDFNHNRGTGTLEAAGRRITKYVLIDHNGPSGKFFCEETNPDGGEIPW</sequence>
<proteinExistence type="inferred from homology"/>
<organism evidence="5 6">
    <name type="scientific">Arachidicoccus rhizosphaerae</name>
    <dbReference type="NCBI Taxonomy" id="551991"/>
    <lineage>
        <taxon>Bacteria</taxon>
        <taxon>Pseudomonadati</taxon>
        <taxon>Bacteroidota</taxon>
        <taxon>Chitinophagia</taxon>
        <taxon>Chitinophagales</taxon>
        <taxon>Chitinophagaceae</taxon>
        <taxon>Arachidicoccus</taxon>
    </lineage>
</organism>
<comment type="similarity">
    <text evidence="1 4">Belongs to the short-chain dehydrogenases/reductases (SDR) family.</text>
</comment>
<dbReference type="PRINTS" id="PR00081">
    <property type="entry name" value="GDHRDH"/>
</dbReference>
<dbReference type="PRINTS" id="PR00080">
    <property type="entry name" value="SDRFAMILY"/>
</dbReference>
<dbReference type="OrthoDB" id="5786478at2"/>
<dbReference type="InterPro" id="IPR045313">
    <property type="entry name" value="CBR1-like"/>
</dbReference>
<evidence type="ECO:0000313" key="5">
    <source>
        <dbReference type="EMBL" id="SEA15443.1"/>
    </source>
</evidence>
<keyword evidence="6" id="KW-1185">Reference proteome</keyword>
<dbReference type="PANTHER" id="PTHR43490:SF99">
    <property type="entry name" value="SHORT-CHAIN DEHYDROGENASE_REDUCTASE"/>
    <property type="match status" value="1"/>
</dbReference>
<reference evidence="5 6" key="1">
    <citation type="submission" date="2016-10" db="EMBL/GenBank/DDBJ databases">
        <authorList>
            <person name="de Groot N.N."/>
        </authorList>
    </citation>
    <scope>NUCLEOTIDE SEQUENCE [LARGE SCALE GENOMIC DNA]</scope>
    <source>
        <strain evidence="5 6">Vu-144</strain>
    </source>
</reference>
<dbReference type="GO" id="GO:0016616">
    <property type="term" value="F:oxidoreductase activity, acting on the CH-OH group of donors, NAD or NADP as acceptor"/>
    <property type="evidence" value="ECO:0007669"/>
    <property type="project" value="InterPro"/>
</dbReference>
<evidence type="ECO:0000256" key="4">
    <source>
        <dbReference type="RuleBase" id="RU000363"/>
    </source>
</evidence>
<dbReference type="Gene3D" id="3.40.50.720">
    <property type="entry name" value="NAD(P)-binding Rossmann-like Domain"/>
    <property type="match status" value="1"/>
</dbReference>
<dbReference type="SUPFAM" id="SSF51735">
    <property type="entry name" value="NAD(P)-binding Rossmann-fold domains"/>
    <property type="match status" value="1"/>
</dbReference>
<dbReference type="STRING" id="551991.SAMN05192529_10975"/>
<gene>
    <name evidence="5" type="ORF">SAMN05192529_10975</name>
</gene>
<keyword evidence="2" id="KW-0521">NADP</keyword>
<dbReference type="RefSeq" id="WP_091397087.1">
    <property type="nucleotide sequence ID" value="NZ_FNQY01000009.1"/>
</dbReference>
<dbReference type="Pfam" id="PF00106">
    <property type="entry name" value="adh_short"/>
    <property type="match status" value="1"/>
</dbReference>
<dbReference type="AlphaFoldDB" id="A0A1H3YV54"/>
<dbReference type="InterPro" id="IPR036291">
    <property type="entry name" value="NAD(P)-bd_dom_sf"/>
</dbReference>
<protein>
    <submittedName>
        <fullName evidence="5">NAD(P)-dependent dehydrogenase, short-chain alcohol dehydrogenase family</fullName>
    </submittedName>
</protein>
<dbReference type="Proteomes" id="UP000199041">
    <property type="component" value="Unassembled WGS sequence"/>
</dbReference>